<dbReference type="PANTHER" id="PTHR31735:SF1">
    <property type="entry name" value="VACUOLAR MEMBRANE PROTEIN YPL162C"/>
    <property type="match status" value="1"/>
</dbReference>
<dbReference type="KEGG" id="pco:PHACADRAFT_170370"/>
<evidence type="ECO:0000313" key="4">
    <source>
        <dbReference type="Proteomes" id="UP000008370"/>
    </source>
</evidence>
<feature type="region of interest" description="Disordered" evidence="1">
    <location>
        <begin position="225"/>
        <end position="402"/>
    </location>
</feature>
<dbReference type="STRING" id="650164.K5WKS2"/>
<name>K5WKS2_PHACS</name>
<gene>
    <name evidence="3" type="ORF">PHACADRAFT_170370</name>
</gene>
<proteinExistence type="predicted"/>
<dbReference type="RefSeq" id="XP_007392320.1">
    <property type="nucleotide sequence ID" value="XM_007392258.1"/>
</dbReference>
<feature type="transmembrane region" description="Helical" evidence="2">
    <location>
        <begin position="93"/>
        <end position="114"/>
    </location>
</feature>
<evidence type="ECO:0008006" key="5">
    <source>
        <dbReference type="Google" id="ProtNLM"/>
    </source>
</evidence>
<feature type="transmembrane region" description="Helical" evidence="2">
    <location>
        <begin position="189"/>
        <end position="210"/>
    </location>
</feature>
<dbReference type="InterPro" id="IPR022127">
    <property type="entry name" value="STIMATE/YPL162C"/>
</dbReference>
<accession>K5WKS2</accession>
<keyword evidence="2" id="KW-1133">Transmembrane helix</keyword>
<keyword evidence="2" id="KW-0472">Membrane</keyword>
<feature type="compositionally biased region" description="Low complexity" evidence="1">
    <location>
        <begin position="313"/>
        <end position="346"/>
    </location>
</feature>
<evidence type="ECO:0000256" key="1">
    <source>
        <dbReference type="SAM" id="MobiDB-lite"/>
    </source>
</evidence>
<keyword evidence="4" id="KW-1185">Reference proteome</keyword>
<feature type="compositionally biased region" description="Low complexity" evidence="1">
    <location>
        <begin position="285"/>
        <end position="299"/>
    </location>
</feature>
<feature type="transmembrane region" description="Helical" evidence="2">
    <location>
        <begin position="66"/>
        <end position="87"/>
    </location>
</feature>
<dbReference type="HOGENOM" id="CLU_046739_1_0_1"/>
<dbReference type="PANTHER" id="PTHR31735">
    <property type="entry name" value="VACUOLAR MEMBRANE PROTEIN YPL162C"/>
    <property type="match status" value="1"/>
</dbReference>
<evidence type="ECO:0000256" key="2">
    <source>
        <dbReference type="SAM" id="Phobius"/>
    </source>
</evidence>
<feature type="compositionally biased region" description="Basic and acidic residues" evidence="1">
    <location>
        <begin position="275"/>
        <end position="284"/>
    </location>
</feature>
<keyword evidence="2" id="KW-0812">Transmembrane</keyword>
<sequence>MSLIGDDDFFDELPVDQRSCRLLGPTALIVQALMGLLVISSLVYKRHRESPKRPWRIWSFDVTKQVIGQMFVHGVNVLISGLVAQLSSGNACVLYFLNILIDTTLGVAIIYLTLHLTTFFLTEKCGFKGFETGKYGTPPSLNYWFRQLSVYIFSLATMKLLVVGLFALWPGIFKLGEWLLTFLGPSDTVQVIFTMGIFPIIMNVVQFWLIDSIVKASAQQASVALPSDSERGSVDEDTEPLFRTSEDDDNEGDRPYDVENPPTKPHSRSVSRDSLTPREPEEPKSSTASSATASGSITPKGVDMGPNALAMHAYPPSIASSWASSSSPSRLSRSPPSRGISISPQPRAHRQSPPPSLSLRPRSPQPFAYNPSDKPPARDRHSIETRNHDEKEWASWDDESSDWADRATDEAWIGHRLDAKKPVVHNVWADHQLDNSVRIS</sequence>
<reference evidence="3 4" key="1">
    <citation type="journal article" date="2012" name="BMC Genomics">
        <title>Comparative genomics of the white-rot fungi, Phanerochaete carnosa and P. chrysosporium, to elucidate the genetic basis of the distinct wood types they colonize.</title>
        <authorList>
            <person name="Suzuki H."/>
            <person name="MacDonald J."/>
            <person name="Syed K."/>
            <person name="Salamov A."/>
            <person name="Hori C."/>
            <person name="Aerts A."/>
            <person name="Henrissat B."/>
            <person name="Wiebenga A."/>
            <person name="vanKuyk P.A."/>
            <person name="Barry K."/>
            <person name="Lindquist E."/>
            <person name="LaButti K."/>
            <person name="Lapidus A."/>
            <person name="Lucas S."/>
            <person name="Coutinho P."/>
            <person name="Gong Y."/>
            <person name="Samejima M."/>
            <person name="Mahadevan R."/>
            <person name="Abou-Zaid M."/>
            <person name="de Vries R.P."/>
            <person name="Igarashi K."/>
            <person name="Yadav J.S."/>
            <person name="Grigoriev I.V."/>
            <person name="Master E.R."/>
        </authorList>
    </citation>
    <scope>NUCLEOTIDE SEQUENCE [LARGE SCALE GENOMIC DNA]</scope>
    <source>
        <strain evidence="3 4">HHB-10118-sp</strain>
    </source>
</reference>
<dbReference type="Pfam" id="PF12400">
    <property type="entry name" value="STIMATE"/>
    <property type="match status" value="1"/>
</dbReference>
<feature type="compositionally biased region" description="Low complexity" evidence="1">
    <location>
        <begin position="357"/>
        <end position="366"/>
    </location>
</feature>
<dbReference type="AlphaFoldDB" id="K5WKS2"/>
<dbReference type="EMBL" id="JH930469">
    <property type="protein sequence ID" value="EKM59764.1"/>
    <property type="molecule type" value="Genomic_DNA"/>
</dbReference>
<feature type="compositionally biased region" description="Basic and acidic residues" evidence="1">
    <location>
        <begin position="375"/>
        <end position="394"/>
    </location>
</feature>
<evidence type="ECO:0000313" key="3">
    <source>
        <dbReference type="EMBL" id="EKM59764.1"/>
    </source>
</evidence>
<dbReference type="GeneID" id="18909508"/>
<feature type="transmembrane region" description="Helical" evidence="2">
    <location>
        <begin position="22"/>
        <end position="45"/>
    </location>
</feature>
<feature type="transmembrane region" description="Helical" evidence="2">
    <location>
        <begin position="148"/>
        <end position="169"/>
    </location>
</feature>
<organism evidence="3 4">
    <name type="scientific">Phanerochaete carnosa (strain HHB-10118-sp)</name>
    <name type="common">White-rot fungus</name>
    <name type="synonym">Peniophora carnosa</name>
    <dbReference type="NCBI Taxonomy" id="650164"/>
    <lineage>
        <taxon>Eukaryota</taxon>
        <taxon>Fungi</taxon>
        <taxon>Dikarya</taxon>
        <taxon>Basidiomycota</taxon>
        <taxon>Agaricomycotina</taxon>
        <taxon>Agaricomycetes</taxon>
        <taxon>Polyporales</taxon>
        <taxon>Phanerochaetaceae</taxon>
        <taxon>Phanerochaete</taxon>
    </lineage>
</organism>
<dbReference type="GO" id="GO:0016020">
    <property type="term" value="C:membrane"/>
    <property type="evidence" value="ECO:0007669"/>
    <property type="project" value="TreeGrafter"/>
</dbReference>
<protein>
    <recommendedName>
        <fullName evidence="5">Vacuolar membrane protein</fullName>
    </recommendedName>
</protein>
<dbReference type="InParanoid" id="K5WKS2"/>
<dbReference type="Proteomes" id="UP000008370">
    <property type="component" value="Unassembled WGS sequence"/>
</dbReference>
<dbReference type="OrthoDB" id="431202at2759"/>